<evidence type="ECO:0000256" key="1">
    <source>
        <dbReference type="SAM" id="MobiDB-lite"/>
    </source>
</evidence>
<accession>A0A8J5IJB2</accession>
<sequence>MAPASSSLLQAVNEDRQVLTSRVVVRDHQHMLLPVHAWATRTGESLLSVIINASAQGPKISTLEQASTAFHEALAALAAFATTFAKTDKFVFQLASMRRMYLDLHAIGLKLDKVVEFGGLKTGKEGTSTWQTQLLQDREKEEQELSLRAAKNTLPFARNMLPHEPMEALTLLKYEIDYFKPGNTVKHVASMKKVFFSVVRSSNGRVAKIPDWYIPPYTMNYSREKGMQGSVGTAHRGVWIDRKPADGKKPEKDDEDGEQPPKTYDVVVERFIIHADAIEFFRREVEIWFAMDHPNVLKLYGASHCSRPALLVCEDAANGSLVSYLARQLKSNTFDQSSVWRMFLQAAQGLQFLHGSKIVHSNLKSDNILVTADGTVKLTDFGLGMLALQNQAVLDNKFEELGWRAPNCQKKKKALRRPSFEDDIYSLGLCLLDALVPEVSSIVHESSPNGPKHVGEEGFDPLSPQVARLIHDVKARELVAGMCQVEPKNRLPLREVIAQMESLHDSTRKESGKTTTFPRVDRNVASVVW</sequence>
<reference evidence="3" key="1">
    <citation type="submission" date="2021-01" db="EMBL/GenBank/DDBJ databases">
        <title>Phytophthora aleatoria, a newly-described species from Pinus radiata is distinct from Phytophthora cactorum isolates based on comparative genomics.</title>
        <authorList>
            <person name="Mcdougal R."/>
            <person name="Panda P."/>
            <person name="Williams N."/>
            <person name="Studholme D.J."/>
        </authorList>
    </citation>
    <scope>NUCLEOTIDE SEQUENCE</scope>
    <source>
        <strain evidence="3">NZFS 4037</strain>
    </source>
</reference>
<dbReference type="InterPro" id="IPR051681">
    <property type="entry name" value="Ser/Thr_Kinases-Pseudokinases"/>
</dbReference>
<dbReference type="InterPro" id="IPR000719">
    <property type="entry name" value="Prot_kinase_dom"/>
</dbReference>
<keyword evidence="4" id="KW-1185">Reference proteome</keyword>
<feature type="region of interest" description="Disordered" evidence="1">
    <location>
        <begin position="239"/>
        <end position="261"/>
    </location>
</feature>
<feature type="compositionally biased region" description="Basic and acidic residues" evidence="1">
    <location>
        <begin position="239"/>
        <end position="252"/>
    </location>
</feature>
<evidence type="ECO:0000313" key="3">
    <source>
        <dbReference type="EMBL" id="KAG6954566.1"/>
    </source>
</evidence>
<dbReference type="PANTHER" id="PTHR44329">
    <property type="entry name" value="SERINE/THREONINE-PROTEIN KINASE TNNI3K-RELATED"/>
    <property type="match status" value="1"/>
</dbReference>
<comment type="caution">
    <text evidence="3">The sequence shown here is derived from an EMBL/GenBank/DDBJ whole genome shotgun (WGS) entry which is preliminary data.</text>
</comment>
<feature type="domain" description="Protein kinase" evidence="2">
    <location>
        <begin position="217"/>
        <end position="503"/>
    </location>
</feature>
<proteinExistence type="predicted"/>
<protein>
    <recommendedName>
        <fullName evidence="2">Protein kinase domain-containing protein</fullName>
    </recommendedName>
</protein>
<dbReference type="Pfam" id="PF07714">
    <property type="entry name" value="PK_Tyr_Ser-Thr"/>
    <property type="match status" value="1"/>
</dbReference>
<name>A0A8J5IJB2_9STRA</name>
<dbReference type="AlphaFoldDB" id="A0A8J5IJB2"/>
<evidence type="ECO:0000259" key="2">
    <source>
        <dbReference type="PROSITE" id="PS50011"/>
    </source>
</evidence>
<evidence type="ECO:0000313" key="4">
    <source>
        <dbReference type="Proteomes" id="UP000709295"/>
    </source>
</evidence>
<dbReference type="EMBL" id="JAENGY010000934">
    <property type="protein sequence ID" value="KAG6954566.1"/>
    <property type="molecule type" value="Genomic_DNA"/>
</dbReference>
<dbReference type="PROSITE" id="PS50011">
    <property type="entry name" value="PROTEIN_KINASE_DOM"/>
    <property type="match status" value="1"/>
</dbReference>
<dbReference type="GO" id="GO:0005524">
    <property type="term" value="F:ATP binding"/>
    <property type="evidence" value="ECO:0007669"/>
    <property type="project" value="InterPro"/>
</dbReference>
<dbReference type="CDD" id="cd00180">
    <property type="entry name" value="PKc"/>
    <property type="match status" value="1"/>
</dbReference>
<gene>
    <name evidence="3" type="ORF">JG688_00012283</name>
</gene>
<dbReference type="GO" id="GO:0004674">
    <property type="term" value="F:protein serine/threonine kinase activity"/>
    <property type="evidence" value="ECO:0007669"/>
    <property type="project" value="TreeGrafter"/>
</dbReference>
<dbReference type="PANTHER" id="PTHR44329:SF214">
    <property type="entry name" value="PROTEIN KINASE DOMAIN-CONTAINING PROTEIN"/>
    <property type="match status" value="1"/>
</dbReference>
<organism evidence="3 4">
    <name type="scientific">Phytophthora aleatoria</name>
    <dbReference type="NCBI Taxonomy" id="2496075"/>
    <lineage>
        <taxon>Eukaryota</taxon>
        <taxon>Sar</taxon>
        <taxon>Stramenopiles</taxon>
        <taxon>Oomycota</taxon>
        <taxon>Peronosporomycetes</taxon>
        <taxon>Peronosporales</taxon>
        <taxon>Peronosporaceae</taxon>
        <taxon>Phytophthora</taxon>
    </lineage>
</organism>
<dbReference type="Proteomes" id="UP000709295">
    <property type="component" value="Unassembled WGS sequence"/>
</dbReference>
<dbReference type="InterPro" id="IPR001245">
    <property type="entry name" value="Ser-Thr/Tyr_kinase_cat_dom"/>
</dbReference>